<evidence type="ECO:0000313" key="1">
    <source>
        <dbReference type="EMBL" id="QEE20647.1"/>
    </source>
</evidence>
<dbReference type="PANTHER" id="PTHR36833">
    <property type="entry name" value="SLR0610 PROTEIN-RELATED"/>
    <property type="match status" value="1"/>
</dbReference>
<protein>
    <submittedName>
        <fullName evidence="1">ABC transporter permease</fullName>
    </submittedName>
</protein>
<sequence>MSLRTAPQVLPFLVKLFVKSQMEYRGAFILDRIAQIINYGAAYAGIWILLLRFGNLGGWNWSELALLLSFQLLAYALGASFSFTQFREMQNLVRNGTFEALLVKPFSPWAYLAFAGLNIGYLGHFILGVGLMIWAVLQVDVAWNFGNILYLTASMISAALIVCSLMTMIGAASLVLVRSNYLFSIFFGFWEFTRYPLSIFPAVIQVMLYTIVPMGFMAYVPVAWLLGKDIPLLGAWAGPLGLLAGPITVVIAMAQWRYCIRRYQGAGG</sequence>
<dbReference type="InterPro" id="IPR010390">
    <property type="entry name" value="ABC-2_transporter-like"/>
</dbReference>
<name>A0A5B9DN85_9HYPH</name>
<dbReference type="RefSeq" id="WP_147656048.1">
    <property type="nucleotide sequence ID" value="NZ_BMFM01000001.1"/>
</dbReference>
<dbReference type="Pfam" id="PF06182">
    <property type="entry name" value="ABC2_membrane_6"/>
    <property type="match status" value="1"/>
</dbReference>
<dbReference type="OrthoDB" id="9788195at2"/>
<gene>
    <name evidence="1" type="ORF">FNA67_10905</name>
</gene>
<reference evidence="1 2" key="1">
    <citation type="journal article" date="2015" name="Int. J. Syst. Evol. Microbiol.">
        <title>Youhaiella tibetensis gen. nov., sp. nov., isolated from subsurface sediment.</title>
        <authorList>
            <person name="Wang Y.X."/>
            <person name="Huang F.Q."/>
            <person name="Nogi Y."/>
            <person name="Pang S.J."/>
            <person name="Wang P.K."/>
            <person name="Lv J."/>
        </authorList>
    </citation>
    <scope>NUCLEOTIDE SEQUENCE [LARGE SCALE GENOMIC DNA]</scope>
    <source>
        <strain evidence="2">fig4</strain>
    </source>
</reference>
<dbReference type="EMBL" id="CP041690">
    <property type="protein sequence ID" value="QEE20647.1"/>
    <property type="molecule type" value="Genomic_DNA"/>
</dbReference>
<proteinExistence type="predicted"/>
<dbReference type="KEGG" id="yti:FNA67_10905"/>
<keyword evidence="2" id="KW-1185">Reference proteome</keyword>
<accession>A0A5B9DN85</accession>
<dbReference type="Proteomes" id="UP000321062">
    <property type="component" value="Chromosome"/>
</dbReference>
<dbReference type="PANTHER" id="PTHR36833:SF1">
    <property type="entry name" value="INTEGRAL MEMBRANE TRANSPORT PROTEIN"/>
    <property type="match status" value="1"/>
</dbReference>
<organism evidence="1 2">
    <name type="scientific">Paradevosia tibetensis</name>
    <dbReference type="NCBI Taxonomy" id="1447062"/>
    <lineage>
        <taxon>Bacteria</taxon>
        <taxon>Pseudomonadati</taxon>
        <taxon>Pseudomonadota</taxon>
        <taxon>Alphaproteobacteria</taxon>
        <taxon>Hyphomicrobiales</taxon>
        <taxon>Devosiaceae</taxon>
        <taxon>Paradevosia</taxon>
    </lineage>
</organism>
<evidence type="ECO:0000313" key="2">
    <source>
        <dbReference type="Proteomes" id="UP000321062"/>
    </source>
</evidence>
<dbReference type="AlphaFoldDB" id="A0A5B9DN85"/>